<dbReference type="AlphaFoldDB" id="F8F5V7"/>
<dbReference type="EMBL" id="CP002869">
    <property type="protein sequence ID" value="AEI41521.1"/>
    <property type="molecule type" value="Genomic_DNA"/>
</dbReference>
<accession>F8F5V7</accession>
<reference evidence="2" key="1">
    <citation type="submission" date="2011-06" db="EMBL/GenBank/DDBJ databases">
        <title>Complete genome sequence of Paenibacillus mucilaginosus KNP414.</title>
        <authorList>
            <person name="Wang J."/>
            <person name="Hu S."/>
            <person name="Hu X."/>
            <person name="Zhang B."/>
            <person name="Dong D."/>
            <person name="Zhang S."/>
            <person name="Zhao K."/>
            <person name="Wu D."/>
        </authorList>
    </citation>
    <scope>NUCLEOTIDE SEQUENCE [LARGE SCALE GENOMIC DNA]</scope>
    <source>
        <strain evidence="2">KNP414</strain>
    </source>
</reference>
<dbReference type="SUPFAM" id="SSF52833">
    <property type="entry name" value="Thioredoxin-like"/>
    <property type="match status" value="1"/>
</dbReference>
<name>F8F5V7_PAEMK</name>
<dbReference type="RefSeq" id="WP_013916682.1">
    <property type="nucleotide sequence ID" value="NC_015690.1"/>
</dbReference>
<dbReference type="Proteomes" id="UP000006620">
    <property type="component" value="Chromosome"/>
</dbReference>
<dbReference type="HOGENOM" id="CLU_090389_17_1_9"/>
<sequence>MGLPEWSETLLLSDTPFGKGPRYVYVYSPLCGTCRVGMRMLEVAAAADPGRNIGICNINLTRELAGRWQIESVPCLVHLEGGQVSRKLYRLGSVADLLGWIRGSSL</sequence>
<dbReference type="InterPro" id="IPR036249">
    <property type="entry name" value="Thioredoxin-like_sf"/>
</dbReference>
<organism evidence="1 2">
    <name type="scientific">Paenibacillus mucilaginosus (strain KNP414)</name>
    <dbReference type="NCBI Taxonomy" id="1036673"/>
    <lineage>
        <taxon>Bacteria</taxon>
        <taxon>Bacillati</taxon>
        <taxon>Bacillota</taxon>
        <taxon>Bacilli</taxon>
        <taxon>Bacillales</taxon>
        <taxon>Paenibacillaceae</taxon>
        <taxon>Paenibacillus</taxon>
    </lineage>
</organism>
<proteinExistence type="predicted"/>
<dbReference type="Gene3D" id="3.40.30.10">
    <property type="entry name" value="Glutaredoxin"/>
    <property type="match status" value="1"/>
</dbReference>
<dbReference type="PATRIC" id="fig|1036673.3.peg.2715"/>
<evidence type="ECO:0000313" key="2">
    <source>
        <dbReference type="Proteomes" id="UP000006620"/>
    </source>
</evidence>
<dbReference type="CDD" id="cd02947">
    <property type="entry name" value="TRX_family"/>
    <property type="match status" value="1"/>
</dbReference>
<gene>
    <name evidence="1" type="ordered locus">KNP414_02963</name>
</gene>
<reference evidence="1 2" key="2">
    <citation type="journal article" date="2013" name="Genome Announc.">
        <title>Genome Sequence of Growth-Improving Paenibacillus mucilaginosus Strain KNP414.</title>
        <authorList>
            <person name="Lu J.J."/>
            <person name="Wang J.F."/>
            <person name="Hu X.F."/>
        </authorList>
    </citation>
    <scope>NUCLEOTIDE SEQUENCE [LARGE SCALE GENOMIC DNA]</scope>
    <source>
        <strain evidence="1 2">KNP414</strain>
    </source>
</reference>
<evidence type="ECO:0000313" key="1">
    <source>
        <dbReference type="EMBL" id="AEI41521.1"/>
    </source>
</evidence>
<protein>
    <submittedName>
        <fullName evidence="1">Thioredoxin domain protein</fullName>
    </submittedName>
</protein>
<dbReference type="KEGG" id="pms:KNP414_02963"/>